<proteinExistence type="predicted"/>
<dbReference type="AlphaFoldDB" id="A0A2C5ZPV3"/>
<gene>
    <name evidence="1" type="ORF">CDD82_3527</name>
</gene>
<protein>
    <submittedName>
        <fullName evidence="1">Uncharacterized protein</fullName>
    </submittedName>
</protein>
<accession>A0A2C5ZPV3</accession>
<evidence type="ECO:0000313" key="2">
    <source>
        <dbReference type="Proteomes" id="UP000224854"/>
    </source>
</evidence>
<evidence type="ECO:0000313" key="1">
    <source>
        <dbReference type="EMBL" id="PHH83117.1"/>
    </source>
</evidence>
<comment type="caution">
    <text evidence="1">The sequence shown here is derived from an EMBL/GenBank/DDBJ whole genome shotgun (WGS) entry which is preliminary data.</text>
</comment>
<organism evidence="1 2">
    <name type="scientific">Ophiocordyceps australis</name>
    <dbReference type="NCBI Taxonomy" id="1399860"/>
    <lineage>
        <taxon>Eukaryota</taxon>
        <taxon>Fungi</taxon>
        <taxon>Dikarya</taxon>
        <taxon>Ascomycota</taxon>
        <taxon>Pezizomycotina</taxon>
        <taxon>Sordariomycetes</taxon>
        <taxon>Hypocreomycetidae</taxon>
        <taxon>Hypocreales</taxon>
        <taxon>Ophiocordycipitaceae</taxon>
        <taxon>Ophiocordyceps</taxon>
    </lineage>
</organism>
<dbReference type="EMBL" id="NJEU01000027">
    <property type="protein sequence ID" value="PHH83117.1"/>
    <property type="molecule type" value="Genomic_DNA"/>
</dbReference>
<dbReference type="OrthoDB" id="4636359at2759"/>
<keyword evidence="2" id="KW-1185">Reference proteome</keyword>
<name>A0A2C5ZPV3_9HYPO</name>
<sequence>MDYFSTLPNELRLAVFEHMTRNSDIDNTIHASPAMLETAIHFPLAIRRQRLRTQFPGSLLYTAKAVVFIYQPGNGIASQSPQYKEALLNQIKLQQKKLPDRFDRLDVTVVSRLEKLYQKVSRNIQVFLNPPHRVFNISVDTASAILNYQPYDKIKDDRLEEMHEANRVDYIYDFLSLALMILRSCSSSAIFPLS</sequence>
<reference evidence="1 2" key="1">
    <citation type="submission" date="2017-06" db="EMBL/GenBank/DDBJ databases">
        <title>Ant-infecting Ophiocordyceps genomes reveal a high diversity of potential behavioral manipulation genes and a possible major role for enterotoxins.</title>
        <authorList>
            <person name="De Bekker C."/>
            <person name="Evans H.C."/>
            <person name="Brachmann A."/>
            <person name="Hughes D.P."/>
        </authorList>
    </citation>
    <scope>NUCLEOTIDE SEQUENCE [LARGE SCALE GENOMIC DNA]</scope>
    <source>
        <strain evidence="1 2">1348a</strain>
    </source>
</reference>
<dbReference type="Proteomes" id="UP000224854">
    <property type="component" value="Unassembled WGS sequence"/>
</dbReference>